<dbReference type="EMBL" id="JNAO01000013">
    <property type="protein sequence ID" value="KGG00130.1"/>
    <property type="molecule type" value="Genomic_DNA"/>
</dbReference>
<organism evidence="1 2">
    <name type="scientific">Prochlorococcus marinus str. MIT 9314</name>
    <dbReference type="NCBI Taxonomy" id="167548"/>
    <lineage>
        <taxon>Bacteria</taxon>
        <taxon>Bacillati</taxon>
        <taxon>Cyanobacteriota</taxon>
        <taxon>Cyanophyceae</taxon>
        <taxon>Synechococcales</taxon>
        <taxon>Prochlorococcaceae</taxon>
        <taxon>Prochlorococcus</taxon>
    </lineage>
</organism>
<evidence type="ECO:0000313" key="2">
    <source>
        <dbReference type="Proteomes" id="UP000030533"/>
    </source>
</evidence>
<gene>
    <name evidence="1" type="ORF">EU98_1660</name>
</gene>
<reference evidence="2" key="1">
    <citation type="journal article" date="2014" name="Sci. Data">
        <title>Genomes of diverse isolates of the marine cyanobacterium Prochlorococcus.</title>
        <authorList>
            <person name="Biller S."/>
            <person name="Berube P."/>
            <person name="Thompson J."/>
            <person name="Kelly L."/>
            <person name="Roggensack S."/>
            <person name="Awad L."/>
            <person name="Roache-Johnson K."/>
            <person name="Ding H."/>
            <person name="Giovannoni S.J."/>
            <person name="Moore L.R."/>
            <person name="Chisholm S.W."/>
        </authorList>
    </citation>
    <scope>NUCLEOTIDE SEQUENCE [LARGE SCALE GENOMIC DNA]</scope>
    <source>
        <strain evidence="2">MIT 9314</strain>
    </source>
</reference>
<name>A0A0A2AHZ5_PROMR</name>
<dbReference type="AlphaFoldDB" id="A0A0A2AHZ5"/>
<comment type="caution">
    <text evidence="1">The sequence shown here is derived from an EMBL/GenBank/DDBJ whole genome shotgun (WGS) entry which is preliminary data.</text>
</comment>
<dbReference type="STRING" id="167548.EU98_1660"/>
<sequence length="38" mass="4666">MFFIYDFLHEKFFTSLIIISYSFFDSCTNTYLKNLIKD</sequence>
<proteinExistence type="predicted"/>
<protein>
    <submittedName>
        <fullName evidence="1">Uncharacterized protein</fullName>
    </submittedName>
</protein>
<accession>A0A0A2AHZ5</accession>
<evidence type="ECO:0000313" key="1">
    <source>
        <dbReference type="EMBL" id="KGG00130.1"/>
    </source>
</evidence>
<dbReference type="Proteomes" id="UP000030533">
    <property type="component" value="Unassembled WGS sequence"/>
</dbReference>